<organism evidence="4 5">
    <name type="scientific">Halobellus clavatus</name>
    <dbReference type="NCBI Taxonomy" id="660517"/>
    <lineage>
        <taxon>Archaea</taxon>
        <taxon>Methanobacteriati</taxon>
        <taxon>Methanobacteriota</taxon>
        <taxon>Stenosarchaea group</taxon>
        <taxon>Halobacteria</taxon>
        <taxon>Halobacteriales</taxon>
        <taxon>Haloferacaceae</taxon>
        <taxon>Halobellus</taxon>
    </lineage>
</organism>
<feature type="transmembrane region" description="Helical" evidence="2">
    <location>
        <begin position="35"/>
        <end position="59"/>
    </location>
</feature>
<dbReference type="AlphaFoldDB" id="A0A1H3KGS9"/>
<gene>
    <name evidence="4" type="ORF">SAMN04487946_11952</name>
</gene>
<keyword evidence="2" id="KW-0812">Transmembrane</keyword>
<dbReference type="Pfam" id="PF26447">
    <property type="entry name" value="DUF8126"/>
    <property type="match status" value="1"/>
</dbReference>
<dbReference type="OrthoDB" id="304780at2157"/>
<dbReference type="InterPro" id="IPR058438">
    <property type="entry name" value="DUF8125"/>
</dbReference>
<feature type="domain" description="DUF8125" evidence="3">
    <location>
        <begin position="166"/>
        <end position="242"/>
    </location>
</feature>
<sequence>MPDEADTSNEPEEASAEETRVGHQDQPDDPRWFRALVWLVVRGKYLLGSVALVAVALLLVTGTEIPRTAKIGGLAFVLSMLTVGRWTAGRAADLFDGPGWVWLVDVDLLDLDGAGIYRWPRPRWKEVEVVDGQLYWSSPNLAFGKNVDLDGQTVDGVWPGTLDDRELMIALSKVHELRNVLEEDAQRGFAIETQVFSIVRSATRQAVLSVVQTFEKSTLPDRGNSINEAIDDAIAQFDLDRHIQNRDENPLDDLDGPDLDAAADAAATNQTEASTDE</sequence>
<feature type="compositionally biased region" description="Acidic residues" evidence="1">
    <location>
        <begin position="1"/>
        <end position="16"/>
    </location>
</feature>
<dbReference type="InterPro" id="IPR058439">
    <property type="entry name" value="DUF8126"/>
</dbReference>
<dbReference type="Pfam" id="PF26446">
    <property type="entry name" value="DUF8125"/>
    <property type="match status" value="1"/>
</dbReference>
<dbReference type="RefSeq" id="WP_089769661.1">
    <property type="nucleotide sequence ID" value="NZ_FNPB01000019.1"/>
</dbReference>
<keyword evidence="5" id="KW-1185">Reference proteome</keyword>
<dbReference type="EMBL" id="FNPB01000019">
    <property type="protein sequence ID" value="SDY51412.1"/>
    <property type="molecule type" value="Genomic_DNA"/>
</dbReference>
<evidence type="ECO:0000259" key="3">
    <source>
        <dbReference type="Pfam" id="PF26447"/>
    </source>
</evidence>
<evidence type="ECO:0000256" key="1">
    <source>
        <dbReference type="SAM" id="MobiDB-lite"/>
    </source>
</evidence>
<feature type="compositionally biased region" description="Basic and acidic residues" evidence="1">
    <location>
        <begin position="17"/>
        <end position="26"/>
    </location>
</feature>
<feature type="region of interest" description="Disordered" evidence="1">
    <location>
        <begin position="246"/>
        <end position="277"/>
    </location>
</feature>
<protein>
    <recommendedName>
        <fullName evidence="3">DUF8125 domain-containing protein</fullName>
    </recommendedName>
</protein>
<evidence type="ECO:0000256" key="2">
    <source>
        <dbReference type="SAM" id="Phobius"/>
    </source>
</evidence>
<proteinExistence type="predicted"/>
<feature type="region of interest" description="Disordered" evidence="1">
    <location>
        <begin position="1"/>
        <end position="26"/>
    </location>
</feature>
<accession>A0A1H3KGS9</accession>
<dbReference type="STRING" id="660517.SAMN04487946_11952"/>
<keyword evidence="2" id="KW-1133">Transmembrane helix</keyword>
<reference evidence="5" key="1">
    <citation type="submission" date="2016-10" db="EMBL/GenBank/DDBJ databases">
        <authorList>
            <person name="Varghese N."/>
            <person name="Submissions S."/>
        </authorList>
    </citation>
    <scope>NUCLEOTIDE SEQUENCE [LARGE SCALE GENOMIC DNA]</scope>
    <source>
        <strain evidence="5">CGMCC 1.10118</strain>
    </source>
</reference>
<evidence type="ECO:0000313" key="5">
    <source>
        <dbReference type="Proteomes" id="UP000199170"/>
    </source>
</evidence>
<keyword evidence="2" id="KW-0472">Membrane</keyword>
<dbReference type="Proteomes" id="UP000199170">
    <property type="component" value="Unassembled WGS sequence"/>
</dbReference>
<evidence type="ECO:0000313" key="4">
    <source>
        <dbReference type="EMBL" id="SDY51412.1"/>
    </source>
</evidence>
<name>A0A1H3KGS9_9EURY</name>
<feature type="compositionally biased region" description="Polar residues" evidence="1">
    <location>
        <begin position="268"/>
        <end position="277"/>
    </location>
</feature>
<feature type="transmembrane region" description="Helical" evidence="2">
    <location>
        <begin position="71"/>
        <end position="88"/>
    </location>
</feature>